<name>A0A2Z3H959_9BACT</name>
<sequence>MSEAKFGERVKDVRRILAEVAPGAAPVEDDEPRPFACGRVGHRAQIAVTFARKDGRAKTLAYSHLYCLDTDNPNLGCVLEFTRHRVTVQGRNLAELVRLLGDHKVREVCQTDEMHALALGPNVPVVTTLEVRGKRAAEEC</sequence>
<organism evidence="1 2">
    <name type="scientific">Gemmata obscuriglobus</name>
    <dbReference type="NCBI Taxonomy" id="114"/>
    <lineage>
        <taxon>Bacteria</taxon>
        <taxon>Pseudomonadati</taxon>
        <taxon>Planctomycetota</taxon>
        <taxon>Planctomycetia</taxon>
        <taxon>Gemmatales</taxon>
        <taxon>Gemmataceae</taxon>
        <taxon>Gemmata</taxon>
    </lineage>
</organism>
<dbReference type="EMBL" id="CP025958">
    <property type="protein sequence ID" value="AWM40156.1"/>
    <property type="molecule type" value="Genomic_DNA"/>
</dbReference>
<evidence type="ECO:0000313" key="1">
    <source>
        <dbReference type="EMBL" id="AWM40156.1"/>
    </source>
</evidence>
<dbReference type="RefSeq" id="WP_010034172.1">
    <property type="nucleotide sequence ID" value="NZ_CP025958.1"/>
</dbReference>
<accession>A0A2Z3H959</accession>
<evidence type="ECO:0000313" key="2">
    <source>
        <dbReference type="Proteomes" id="UP000245802"/>
    </source>
</evidence>
<dbReference type="AlphaFoldDB" id="A0A2Z3H959"/>
<keyword evidence="2" id="KW-1185">Reference proteome</keyword>
<protein>
    <submittedName>
        <fullName evidence="1">Uncharacterized protein</fullName>
    </submittedName>
</protein>
<dbReference type="KEGG" id="gog:C1280_26235"/>
<dbReference type="Proteomes" id="UP000245802">
    <property type="component" value="Chromosome"/>
</dbReference>
<proteinExistence type="predicted"/>
<dbReference type="OrthoDB" id="281003at2"/>
<reference evidence="1 2" key="1">
    <citation type="submission" date="2018-01" db="EMBL/GenBank/DDBJ databases">
        <title>G. obscuriglobus.</title>
        <authorList>
            <person name="Franke J."/>
            <person name="Blomberg W."/>
            <person name="Selmecki A."/>
        </authorList>
    </citation>
    <scope>NUCLEOTIDE SEQUENCE [LARGE SCALE GENOMIC DNA]</scope>
    <source>
        <strain evidence="1 2">DSM 5831</strain>
    </source>
</reference>
<gene>
    <name evidence="1" type="ORF">C1280_26235</name>
</gene>